<protein>
    <submittedName>
        <fullName evidence="5">POK9 protein</fullName>
    </submittedName>
</protein>
<keyword evidence="6" id="KW-1185">Reference proteome</keyword>
<dbReference type="Gene3D" id="2.70.40.10">
    <property type="match status" value="1"/>
</dbReference>
<dbReference type="PANTHER" id="PTHR19422">
    <property type="entry name" value="GAG RETROVIRAL POLYPROTEIN"/>
    <property type="match status" value="1"/>
</dbReference>
<keyword evidence="3" id="KW-0378">Hydrolase</keyword>
<feature type="non-terminal residue" evidence="5">
    <location>
        <position position="1"/>
    </location>
</feature>
<feature type="domain" description="dUTPase-like" evidence="4">
    <location>
        <begin position="2"/>
        <end position="118"/>
    </location>
</feature>
<proteinExistence type="predicted"/>
<sequence>SGSLGLDLESAVEITLIDQHPQRIPTAIYGPLVINGEAVGALLLGRSSSGLKGLMILPGVIDADYKGRIDTVAYTLFPPTHIPAGSRIAQLIPLQQLTKNMSSRTVKQRGIHGFGSTGPVAMLTMSMNK</sequence>
<dbReference type="CDD" id="cd07557">
    <property type="entry name" value="trimeric_dUTPase"/>
    <property type="match status" value="1"/>
</dbReference>
<feature type="non-terminal residue" evidence="5">
    <location>
        <position position="129"/>
    </location>
</feature>
<dbReference type="Pfam" id="PF00692">
    <property type="entry name" value="dUTPase"/>
    <property type="match status" value="1"/>
</dbReference>
<dbReference type="SUPFAM" id="SSF51283">
    <property type="entry name" value="dUTPase-like"/>
    <property type="match status" value="1"/>
</dbReference>
<evidence type="ECO:0000256" key="1">
    <source>
        <dbReference type="ARBA" id="ARBA00022670"/>
    </source>
</evidence>
<accession>A0A7L3M0G4</accession>
<dbReference type="InterPro" id="IPR051592">
    <property type="entry name" value="HERV-K_Pro_peptidase_A2"/>
</dbReference>
<comment type="caution">
    <text evidence="5">The sequence shown here is derived from an EMBL/GenBank/DDBJ whole genome shotgun (WGS) entry which is preliminary data.</text>
</comment>
<name>A0A7L3M0G4_9CHAR</name>
<dbReference type="OrthoDB" id="9900537at2759"/>
<dbReference type="Proteomes" id="UP000582182">
    <property type="component" value="Unassembled WGS sequence"/>
</dbReference>
<dbReference type="AlphaFoldDB" id="A0A7L3M0G4"/>
<dbReference type="InterPro" id="IPR029054">
    <property type="entry name" value="dUTPase-like"/>
</dbReference>
<dbReference type="InterPro" id="IPR036157">
    <property type="entry name" value="dUTPase-like_sf"/>
</dbReference>
<evidence type="ECO:0000256" key="2">
    <source>
        <dbReference type="ARBA" id="ARBA00022750"/>
    </source>
</evidence>
<dbReference type="EMBL" id="VZTY01066503">
    <property type="protein sequence ID" value="NXU60067.1"/>
    <property type="molecule type" value="Genomic_DNA"/>
</dbReference>
<dbReference type="GO" id="GO:0006508">
    <property type="term" value="P:proteolysis"/>
    <property type="evidence" value="ECO:0007669"/>
    <property type="project" value="UniProtKB-KW"/>
</dbReference>
<evidence type="ECO:0000259" key="4">
    <source>
        <dbReference type="Pfam" id="PF00692"/>
    </source>
</evidence>
<dbReference type="GO" id="GO:0004190">
    <property type="term" value="F:aspartic-type endopeptidase activity"/>
    <property type="evidence" value="ECO:0007669"/>
    <property type="project" value="UniProtKB-KW"/>
</dbReference>
<organism evidence="5 6">
    <name type="scientific">Turnix velox</name>
    <name type="common">Little buttonquail</name>
    <dbReference type="NCBI Taxonomy" id="2529409"/>
    <lineage>
        <taxon>Eukaryota</taxon>
        <taxon>Metazoa</taxon>
        <taxon>Chordata</taxon>
        <taxon>Craniata</taxon>
        <taxon>Vertebrata</taxon>
        <taxon>Euteleostomi</taxon>
        <taxon>Archelosauria</taxon>
        <taxon>Archosauria</taxon>
        <taxon>Dinosauria</taxon>
        <taxon>Saurischia</taxon>
        <taxon>Theropoda</taxon>
        <taxon>Coelurosauria</taxon>
        <taxon>Aves</taxon>
        <taxon>Neognathae</taxon>
        <taxon>Neoaves</taxon>
        <taxon>Charadriiformes</taxon>
        <taxon>Turnicidae</taxon>
        <taxon>Turnix</taxon>
    </lineage>
</organism>
<reference evidence="5 6" key="1">
    <citation type="submission" date="2019-09" db="EMBL/GenBank/DDBJ databases">
        <title>Bird 10,000 Genomes (B10K) Project - Family phase.</title>
        <authorList>
            <person name="Zhang G."/>
        </authorList>
    </citation>
    <scope>NUCLEOTIDE SEQUENCE [LARGE SCALE GENOMIC DNA]</scope>
    <source>
        <strain evidence="5">B10K-DU-029-46</strain>
    </source>
</reference>
<keyword evidence="2" id="KW-0064">Aspartyl protease</keyword>
<dbReference type="PANTHER" id="PTHR19422:SF123">
    <property type="entry name" value="RT1 CLASS I, LOCUS CE15"/>
    <property type="match status" value="1"/>
</dbReference>
<evidence type="ECO:0000313" key="6">
    <source>
        <dbReference type="Proteomes" id="UP000582182"/>
    </source>
</evidence>
<evidence type="ECO:0000313" key="5">
    <source>
        <dbReference type="EMBL" id="NXU60067.1"/>
    </source>
</evidence>
<evidence type="ECO:0000256" key="3">
    <source>
        <dbReference type="ARBA" id="ARBA00022801"/>
    </source>
</evidence>
<gene>
    <name evidence="5" type="primary">Ervk9_3</name>
    <name evidence="5" type="ORF">TURVEL_R02461</name>
</gene>
<dbReference type="InterPro" id="IPR033704">
    <property type="entry name" value="dUTPase_trimeric"/>
</dbReference>
<keyword evidence="1" id="KW-0645">Protease</keyword>